<feature type="signal peptide" evidence="2">
    <location>
        <begin position="1"/>
        <end position="22"/>
    </location>
</feature>
<sequence length="190" mass="21423">MWYMKCSWTLLVFMALFALVTGSCLEYGHSCWGAHGKRSGGKAAIVAAKTVGNPVETLAEQLYNNNNPEDTDDDTNNSNNISLNNNMPPRATAQSGDPEERNRNHRNHEANDLKWTQLMRQQHRYQQSRLAARGGGQYDAAAESWRKLQQALIMAQAQAQAQVEAEGEAEQQQQQQQQQQTLSDLYELKK</sequence>
<dbReference type="GO" id="GO:0005184">
    <property type="term" value="F:neuropeptide hormone activity"/>
    <property type="evidence" value="ECO:0007669"/>
    <property type="project" value="InterPro"/>
</dbReference>
<evidence type="ECO:0000313" key="3">
    <source>
        <dbReference type="EMBL" id="BFF90539.1"/>
    </source>
</evidence>
<dbReference type="PROSITE" id="PS51257">
    <property type="entry name" value="PROKAR_LIPOPROTEIN"/>
    <property type="match status" value="1"/>
</dbReference>
<dbReference type="EMBL" id="AP029263">
    <property type="protein sequence ID" value="BFF90539.1"/>
    <property type="molecule type" value="Genomic_DNA"/>
</dbReference>
<feature type="compositionally biased region" description="Low complexity" evidence="1">
    <location>
        <begin position="157"/>
        <end position="180"/>
    </location>
</feature>
<reference evidence="3 4" key="1">
    <citation type="submission" date="2024-02" db="EMBL/GenBank/DDBJ databases">
        <title>A chromosome-level genome assembly of Drosophila madeirensis, a fruit fly species endemic to Madeira island.</title>
        <authorList>
            <person name="Tomihara K."/>
            <person name="Llopart A."/>
            <person name="Yamamoto D."/>
        </authorList>
    </citation>
    <scope>NUCLEOTIDE SEQUENCE [LARGE SCALE GENOMIC DNA]</scope>
    <source>
        <strain evidence="3 4">RF1</strain>
    </source>
</reference>
<name>A0AAU9F0K2_DROMD</name>
<evidence type="ECO:0000256" key="2">
    <source>
        <dbReference type="SAM" id="SignalP"/>
    </source>
</evidence>
<gene>
    <name evidence="3" type="ORF">DMAD_09042</name>
</gene>
<feature type="compositionally biased region" description="Basic and acidic residues" evidence="1">
    <location>
        <begin position="98"/>
        <end position="112"/>
    </location>
</feature>
<dbReference type="AlphaFoldDB" id="A0AAU9F0K2"/>
<accession>A0AAU9F0K2</accession>
<feature type="region of interest" description="Disordered" evidence="1">
    <location>
        <begin position="157"/>
        <end position="190"/>
    </location>
</feature>
<evidence type="ECO:0000256" key="1">
    <source>
        <dbReference type="SAM" id="MobiDB-lite"/>
    </source>
</evidence>
<dbReference type="InterPro" id="IPR037729">
    <property type="entry name" value="CCHa1/2"/>
</dbReference>
<feature type="region of interest" description="Disordered" evidence="1">
    <location>
        <begin position="64"/>
        <end position="115"/>
    </location>
</feature>
<dbReference type="GO" id="GO:0005615">
    <property type="term" value="C:extracellular space"/>
    <property type="evidence" value="ECO:0007669"/>
    <property type="project" value="TreeGrafter"/>
</dbReference>
<feature type="compositionally biased region" description="Low complexity" evidence="1">
    <location>
        <begin position="76"/>
        <end position="86"/>
    </location>
</feature>
<keyword evidence="4" id="KW-1185">Reference proteome</keyword>
<proteinExistence type="predicted"/>
<dbReference type="PANTHER" id="PTHR35980">
    <property type="entry name" value="NEUROPEPTIDE CCHAMIDE-1-RELATED"/>
    <property type="match status" value="1"/>
</dbReference>
<dbReference type="PANTHER" id="PTHR35980:SF1">
    <property type="entry name" value="NEUROPEPTIDE CCHAMIDE-1-RELATED"/>
    <property type="match status" value="1"/>
</dbReference>
<dbReference type="GO" id="GO:0007218">
    <property type="term" value="P:neuropeptide signaling pathway"/>
    <property type="evidence" value="ECO:0007669"/>
    <property type="project" value="UniProtKB-KW"/>
</dbReference>
<feature type="chain" id="PRO_5043627928" evidence="2">
    <location>
        <begin position="23"/>
        <end position="190"/>
    </location>
</feature>
<dbReference type="Proteomes" id="UP001500889">
    <property type="component" value="Chromosome O"/>
</dbReference>
<keyword evidence="2" id="KW-0732">Signal</keyword>
<keyword evidence="3" id="KW-0527">Neuropeptide</keyword>
<organism evidence="3 4">
    <name type="scientific">Drosophila madeirensis</name>
    <name type="common">Fruit fly</name>
    <dbReference type="NCBI Taxonomy" id="30013"/>
    <lineage>
        <taxon>Eukaryota</taxon>
        <taxon>Metazoa</taxon>
        <taxon>Ecdysozoa</taxon>
        <taxon>Arthropoda</taxon>
        <taxon>Hexapoda</taxon>
        <taxon>Insecta</taxon>
        <taxon>Pterygota</taxon>
        <taxon>Neoptera</taxon>
        <taxon>Endopterygota</taxon>
        <taxon>Diptera</taxon>
        <taxon>Brachycera</taxon>
        <taxon>Muscomorpha</taxon>
        <taxon>Ephydroidea</taxon>
        <taxon>Drosophilidae</taxon>
        <taxon>Drosophila</taxon>
        <taxon>Sophophora</taxon>
    </lineage>
</organism>
<evidence type="ECO:0000313" key="4">
    <source>
        <dbReference type="Proteomes" id="UP001500889"/>
    </source>
</evidence>
<protein>
    <submittedName>
        <fullName evidence="3">Neuropeptide CCHamide-1</fullName>
    </submittedName>
</protein>